<evidence type="ECO:0000256" key="3">
    <source>
        <dbReference type="ARBA" id="ARBA00022475"/>
    </source>
</evidence>
<proteinExistence type="inferred from homology"/>
<dbReference type="AlphaFoldDB" id="A0A4R6AUV7"/>
<feature type="domain" description="Glycine transporter" evidence="8">
    <location>
        <begin position="6"/>
        <end position="80"/>
    </location>
</feature>
<dbReference type="PANTHER" id="PTHR30506:SF3">
    <property type="entry name" value="UPF0126 INNER MEMBRANE PROTEIN YADS-RELATED"/>
    <property type="match status" value="1"/>
</dbReference>
<feature type="transmembrane region" description="Helical" evidence="7">
    <location>
        <begin position="30"/>
        <end position="51"/>
    </location>
</feature>
<evidence type="ECO:0000256" key="7">
    <source>
        <dbReference type="SAM" id="Phobius"/>
    </source>
</evidence>
<reference evidence="9 10" key="1">
    <citation type="submission" date="2019-03" db="EMBL/GenBank/DDBJ databases">
        <title>Rhodobacteraceae bacterium SM1902, a new member of the family Rhodobacteraceae isolated from Yantai.</title>
        <authorList>
            <person name="Sun Y."/>
        </authorList>
    </citation>
    <scope>NUCLEOTIDE SEQUENCE [LARGE SCALE GENOMIC DNA]</scope>
    <source>
        <strain evidence="9 10">SM1902</strain>
    </source>
</reference>
<feature type="transmembrane region" description="Helical" evidence="7">
    <location>
        <begin position="149"/>
        <end position="168"/>
    </location>
</feature>
<feature type="transmembrane region" description="Helical" evidence="7">
    <location>
        <begin position="90"/>
        <end position="111"/>
    </location>
</feature>
<comment type="caution">
    <text evidence="9">The sequence shown here is derived from an EMBL/GenBank/DDBJ whole genome shotgun (WGS) entry which is preliminary data.</text>
</comment>
<name>A0A4R6AUV7_9RHOB</name>
<sequence length="208" mass="21908">MTLPALLDLASVFVFALTGALVASRALLDLVGFLFVSCLTAVGGGTVRDLLLDRAPVFWVQAPHYVLVAASAAVLVFFTAHFLESRYRVLVWLDAVALSVAVAAGVAVSLGAGHGPFIVTLMGVITGCFGGLMRDVVCNEVPLVLKAGELYVTAAFAGAMAAQLAFAFTDLPTLPLLACMFVTFALRAGSIQLGWKLDAYKPRPPRHK</sequence>
<comment type="subcellular location">
    <subcellularLocation>
        <location evidence="1">Cell membrane</location>
        <topology evidence="1">Multi-pass membrane protein</topology>
    </subcellularLocation>
</comment>
<feature type="transmembrane region" description="Helical" evidence="7">
    <location>
        <begin position="174"/>
        <end position="195"/>
    </location>
</feature>
<feature type="domain" description="Glycine transporter" evidence="8">
    <location>
        <begin position="92"/>
        <end position="163"/>
    </location>
</feature>
<feature type="transmembrane region" description="Helical" evidence="7">
    <location>
        <begin position="117"/>
        <end position="137"/>
    </location>
</feature>
<keyword evidence="10" id="KW-1185">Reference proteome</keyword>
<dbReference type="Proteomes" id="UP000294562">
    <property type="component" value="Unassembled WGS sequence"/>
</dbReference>
<protein>
    <submittedName>
        <fullName evidence="9">Trimeric intracellular cation channel family protein</fullName>
    </submittedName>
</protein>
<evidence type="ECO:0000259" key="8">
    <source>
        <dbReference type="Pfam" id="PF03458"/>
    </source>
</evidence>
<evidence type="ECO:0000313" key="10">
    <source>
        <dbReference type="Proteomes" id="UP000294562"/>
    </source>
</evidence>
<evidence type="ECO:0000313" key="9">
    <source>
        <dbReference type="EMBL" id="TDL87867.1"/>
    </source>
</evidence>
<keyword evidence="5 7" id="KW-1133">Transmembrane helix</keyword>
<dbReference type="GO" id="GO:0005886">
    <property type="term" value="C:plasma membrane"/>
    <property type="evidence" value="ECO:0007669"/>
    <property type="project" value="UniProtKB-SubCell"/>
</dbReference>
<evidence type="ECO:0000256" key="4">
    <source>
        <dbReference type="ARBA" id="ARBA00022692"/>
    </source>
</evidence>
<evidence type="ECO:0000256" key="2">
    <source>
        <dbReference type="ARBA" id="ARBA00008193"/>
    </source>
</evidence>
<accession>A0A4R6AUV7</accession>
<keyword evidence="6 7" id="KW-0472">Membrane</keyword>
<organism evidence="9 10">
    <name type="scientific">Meridianimarinicoccus aquatilis</name>
    <dbReference type="NCBI Taxonomy" id="2552766"/>
    <lineage>
        <taxon>Bacteria</taxon>
        <taxon>Pseudomonadati</taxon>
        <taxon>Pseudomonadota</taxon>
        <taxon>Alphaproteobacteria</taxon>
        <taxon>Rhodobacterales</taxon>
        <taxon>Paracoccaceae</taxon>
        <taxon>Meridianimarinicoccus</taxon>
    </lineage>
</organism>
<dbReference type="OrthoDB" id="9791874at2"/>
<keyword evidence="3" id="KW-1003">Cell membrane</keyword>
<dbReference type="PANTHER" id="PTHR30506">
    <property type="entry name" value="INNER MEMBRANE PROTEIN"/>
    <property type="match status" value="1"/>
</dbReference>
<feature type="transmembrane region" description="Helical" evidence="7">
    <location>
        <begin position="6"/>
        <end position="23"/>
    </location>
</feature>
<evidence type="ECO:0000256" key="5">
    <source>
        <dbReference type="ARBA" id="ARBA00022989"/>
    </source>
</evidence>
<evidence type="ECO:0000256" key="6">
    <source>
        <dbReference type="ARBA" id="ARBA00023136"/>
    </source>
</evidence>
<evidence type="ECO:0000256" key="1">
    <source>
        <dbReference type="ARBA" id="ARBA00004651"/>
    </source>
</evidence>
<dbReference type="RefSeq" id="WP_133342841.1">
    <property type="nucleotide sequence ID" value="NZ_SMZO01000020.1"/>
</dbReference>
<gene>
    <name evidence="9" type="ORF">E2L05_10370</name>
</gene>
<comment type="similarity">
    <text evidence="2">Belongs to the UPF0126 family.</text>
</comment>
<keyword evidence="4 7" id="KW-0812">Transmembrane</keyword>
<dbReference type="Pfam" id="PF03458">
    <property type="entry name" value="Gly_transporter"/>
    <property type="match status" value="2"/>
</dbReference>
<dbReference type="InterPro" id="IPR005115">
    <property type="entry name" value="Gly_transporter"/>
</dbReference>
<dbReference type="EMBL" id="SMZO01000020">
    <property type="protein sequence ID" value="TDL87867.1"/>
    <property type="molecule type" value="Genomic_DNA"/>
</dbReference>
<feature type="transmembrane region" description="Helical" evidence="7">
    <location>
        <begin position="63"/>
        <end position="83"/>
    </location>
</feature>